<protein>
    <submittedName>
        <fullName evidence="1">Uncharacterized protein</fullName>
    </submittedName>
</protein>
<proteinExistence type="predicted"/>
<dbReference type="OrthoDB" id="2827525at2"/>
<name>A0A6P1QUW8_9FLAO</name>
<evidence type="ECO:0000313" key="2">
    <source>
        <dbReference type="Proteomes" id="UP000464318"/>
    </source>
</evidence>
<accession>A0A6P1QUW8</accession>
<organism evidence="1 2">
    <name type="scientific">Bergeyella cardium</name>
    <dbReference type="NCBI Taxonomy" id="1585976"/>
    <lineage>
        <taxon>Bacteria</taxon>
        <taxon>Pseudomonadati</taxon>
        <taxon>Bacteroidota</taxon>
        <taxon>Flavobacteriia</taxon>
        <taxon>Flavobacteriales</taxon>
        <taxon>Weeksellaceae</taxon>
        <taxon>Bergeyella</taxon>
    </lineage>
</organism>
<dbReference type="Proteomes" id="UP000464318">
    <property type="component" value="Chromosome"/>
</dbReference>
<gene>
    <name evidence="1" type="ORF">DBX24_08370</name>
</gene>
<dbReference type="EMBL" id="CP029149">
    <property type="protein sequence ID" value="QHN65892.1"/>
    <property type="molecule type" value="Genomic_DNA"/>
</dbReference>
<evidence type="ECO:0000313" key="1">
    <source>
        <dbReference type="EMBL" id="QHN65892.1"/>
    </source>
</evidence>
<reference evidence="1 2" key="1">
    <citation type="submission" date="2018-04" db="EMBL/GenBank/DDBJ databases">
        <title>Characteristic and Complete Genome Sequencing of A Novel Member of Infective Endocarditis Causative Bacteria: Bergeyella cardium QL-PH.</title>
        <authorList>
            <person name="Pan H."/>
            <person name="Sun E."/>
            <person name="Zhang Y."/>
        </authorList>
    </citation>
    <scope>NUCLEOTIDE SEQUENCE [LARGE SCALE GENOMIC DNA]</scope>
    <source>
        <strain evidence="1 2">HPQL</strain>
    </source>
</reference>
<sequence length="378" mass="43060">MRYNLLYPINGVEHKFFRFSHSHFAFYGWVTALLYFLVAEHLRDSLGIHIKKYKKLMVINQIASYGMMFSFMYRGYFWLSIIFATLALCVGFAYFSFIMKDTKGRISSELPWLRMGSFSALFSAIGIFVLAYIMASKKSLPELYRAATYFYMHFQYNGFFLLSCIGIMLISLRKKGIQISEKANDTAFHLLTAGTLVGYGLSVLWLRGIPTSVSIFLGFVAIAQLYGFGLIVKLIKKHWPKISEDWSAVQKLAFLVSGTALILKFLFQSISVIPAWAFIFDNLNFVIGFLHLVLLMGISLFLIWKILEIRIFELNKGVKAGIYLMIFGIILNEIILGIAGLYPIPYLLAPKGLLLASLIIMTALIILNLSIRRNKKQP</sequence>
<dbReference type="RefSeq" id="WP_120489080.1">
    <property type="nucleotide sequence ID" value="NZ_CP029149.1"/>
</dbReference>
<keyword evidence="2" id="KW-1185">Reference proteome</keyword>
<dbReference type="AlphaFoldDB" id="A0A6P1QUW8"/>
<dbReference type="KEGG" id="bcad:DBX24_08370"/>